<evidence type="ECO:0000256" key="7">
    <source>
        <dbReference type="ARBA" id="ARBA00022679"/>
    </source>
</evidence>
<protein>
    <recommendedName>
        <fullName evidence="3">histidine kinase</fullName>
        <ecNumber evidence="3">2.7.13.3</ecNumber>
    </recommendedName>
</protein>
<dbReference type="SMART" id="SM00387">
    <property type="entry name" value="HATPase_c"/>
    <property type="match status" value="1"/>
</dbReference>
<evidence type="ECO:0000259" key="21">
    <source>
        <dbReference type="PROSITE" id="PS50894"/>
    </source>
</evidence>
<dbReference type="InterPro" id="IPR036890">
    <property type="entry name" value="HATPase_C_sf"/>
</dbReference>
<dbReference type="CDD" id="cd13707">
    <property type="entry name" value="PBP2_BvgS_D2"/>
    <property type="match status" value="1"/>
</dbReference>
<evidence type="ECO:0000259" key="20">
    <source>
        <dbReference type="PROSITE" id="PS50110"/>
    </source>
</evidence>
<feature type="domain" description="HPt" evidence="21">
    <location>
        <begin position="961"/>
        <end position="1058"/>
    </location>
</feature>
<keyword evidence="11" id="KW-0418">Kinase</keyword>
<sequence length="1060" mass="118449">MDLRLVLLLLLWVFSGRAVYAQDASPIELELSGYSYITPVPVYLSEDDKRWLLQKRALRVGVYQPEQAPLVQTTLSGRYRGMNADYLTLIHYSLNVRIAVLSYKNRADAIRALRAGEIDTVLTGLDTFPFAEEGIQLSESLVHSWPVLVTSLSNVMGPLQSPQSTRIAVVEGYPGADFIHEAFPNAEIANYASYQEALNSVITGQNRWFMGDSLTTSTWLSQEFSLALSTVKYWPSPQKMSHFLFLPAQERLLNIINSTINAIDENQHGQIAQSMIDKGNLSFLLEPLNLTPREKQWLKTNKTLRVIINPWFAPYTMADNNQEVRGIVGDILNLISLQTGLQYETVVVNSHEDMLSEMKKGNWHIVQAATYDLSLQNALSFTHPFITTQFVTVVRKEDAQAIALKAGAHVAISADHPLLIQMKARHPDIHWQEVENASVALNLVATGKVDAAISNQLTARYLSEHYYPDRLTWLPLPEVQPAAISFAVPRSEPELRQILDKALDDIPQKEVLQIVGKWVRLPDVQIDTWELYNRPFYLVATLATLLVVSTLLWVLYLARQVRRRKESQRLLVIEKNKAQKANEEKRNFLSHMSHEIRTPVSAIVGFLELLQNSTTNFSPEDKTSVDHAVTASRSLLKLIGEILDLEKIESGLQEVMPKWVHVDAILKEKVLLFTALAAQKGIGLRYDSHLDPKEAMQLDPQMLGQVLMNLIGNAVKFTHHGHVQVSAKKLNHTLVISVNDTGPGISGEEQKSLFMPFSQGKMGEFHRGSGLGLAITKALMKQMGGTIDLQSELNQGTSVTLSLPVQISYDALTEVVETEPSPPPFIGKALRVLITDDHPSSRLLLKRQLASLGIAADEAKNGEEALRYLQQDRYDLLITDLNMPVMDGIALTREVRRFDSDLPIWGLTATAQQHERERCLAAGMTDCLFKPITLAQISGLLAGVSQTNGGAFDEKRLAVLAQGNRGLMLAALHDAQRENRHDLEAARVAARDEDYPSVKYHIHRLNGTAQLLGINEVITIAQMLEERLPDAVSAAELFDVLNRIESSLNKLDQAIEKFQQ</sequence>
<feature type="transmembrane region" description="Helical" evidence="18">
    <location>
        <begin position="536"/>
        <end position="558"/>
    </location>
</feature>
<dbReference type="GO" id="GO:0005524">
    <property type="term" value="F:ATP binding"/>
    <property type="evidence" value="ECO:0007669"/>
    <property type="project" value="UniProtKB-KW"/>
</dbReference>
<name>A0A7T0DXV8_9ENTR</name>
<dbReference type="InterPro" id="IPR011006">
    <property type="entry name" value="CheY-like_superfamily"/>
</dbReference>
<dbReference type="EC" id="2.7.13.3" evidence="3"/>
<comment type="subcellular location">
    <subcellularLocation>
        <location evidence="2">Cell inner membrane</location>
        <topology evidence="2">Multi-pass membrane protein</topology>
    </subcellularLocation>
</comment>
<dbReference type="Gene3D" id="3.40.190.10">
    <property type="entry name" value="Periplasmic binding protein-like II"/>
    <property type="match status" value="4"/>
</dbReference>
<dbReference type="SMART" id="SM00448">
    <property type="entry name" value="REC"/>
    <property type="match status" value="1"/>
</dbReference>
<keyword evidence="10" id="KW-0547">Nucleotide-binding</keyword>
<dbReference type="InterPro" id="IPR003594">
    <property type="entry name" value="HATPase_dom"/>
</dbReference>
<dbReference type="CDD" id="cd00082">
    <property type="entry name" value="HisKA"/>
    <property type="match status" value="1"/>
</dbReference>
<feature type="modified residue" description="4-aspartylphosphate" evidence="17">
    <location>
        <position position="880"/>
    </location>
</feature>
<dbReference type="CDD" id="cd16922">
    <property type="entry name" value="HATPase_EvgS-ArcB-TorS-like"/>
    <property type="match status" value="1"/>
</dbReference>
<dbReference type="Pfam" id="PF00072">
    <property type="entry name" value="Response_reg"/>
    <property type="match status" value="1"/>
</dbReference>
<keyword evidence="9" id="KW-0732">Signal</keyword>
<dbReference type="CDD" id="cd13705">
    <property type="entry name" value="PBP2_BvgS_D1"/>
    <property type="match status" value="1"/>
</dbReference>
<dbReference type="InterPro" id="IPR008207">
    <property type="entry name" value="Sig_transdc_His_kin_Hpt_dom"/>
</dbReference>
<dbReference type="PANTHER" id="PTHR43047:SF72">
    <property type="entry name" value="OSMOSENSING HISTIDINE PROTEIN KINASE SLN1"/>
    <property type="match status" value="1"/>
</dbReference>
<evidence type="ECO:0000256" key="18">
    <source>
        <dbReference type="SAM" id="Phobius"/>
    </source>
</evidence>
<proteinExistence type="predicted"/>
<evidence type="ECO:0000256" key="16">
    <source>
        <dbReference type="PROSITE-ProRule" id="PRU00110"/>
    </source>
</evidence>
<evidence type="ECO:0000256" key="13">
    <source>
        <dbReference type="ARBA" id="ARBA00022989"/>
    </source>
</evidence>
<dbReference type="GO" id="GO:0000155">
    <property type="term" value="F:phosphorelay sensor kinase activity"/>
    <property type="evidence" value="ECO:0007669"/>
    <property type="project" value="InterPro"/>
</dbReference>
<feature type="modified residue" description="Phosphohistidine" evidence="16">
    <location>
        <position position="1003"/>
    </location>
</feature>
<evidence type="ECO:0000256" key="3">
    <source>
        <dbReference type="ARBA" id="ARBA00012438"/>
    </source>
</evidence>
<dbReference type="SUPFAM" id="SSF52172">
    <property type="entry name" value="CheY-like"/>
    <property type="match status" value="1"/>
</dbReference>
<dbReference type="Pfam" id="PF02518">
    <property type="entry name" value="HATPase_c"/>
    <property type="match status" value="1"/>
</dbReference>
<dbReference type="SUPFAM" id="SSF53850">
    <property type="entry name" value="Periplasmic binding protein-like II"/>
    <property type="match status" value="2"/>
</dbReference>
<dbReference type="InterPro" id="IPR036097">
    <property type="entry name" value="HisK_dim/P_sf"/>
</dbReference>
<evidence type="ECO:0000256" key="6">
    <source>
        <dbReference type="ARBA" id="ARBA00022553"/>
    </source>
</evidence>
<evidence type="ECO:0000313" key="22">
    <source>
        <dbReference type="EMBL" id="QPK01442.1"/>
    </source>
</evidence>
<evidence type="ECO:0000256" key="15">
    <source>
        <dbReference type="ARBA" id="ARBA00023136"/>
    </source>
</evidence>
<feature type="domain" description="Histidine kinase" evidence="19">
    <location>
        <begin position="591"/>
        <end position="807"/>
    </location>
</feature>
<dbReference type="AlphaFoldDB" id="A0A7T0DXV8"/>
<evidence type="ECO:0000256" key="2">
    <source>
        <dbReference type="ARBA" id="ARBA00004429"/>
    </source>
</evidence>
<dbReference type="SUPFAM" id="SSF47384">
    <property type="entry name" value="Homodimeric domain of signal transducing histidine kinase"/>
    <property type="match status" value="1"/>
</dbReference>
<dbReference type="SMART" id="SM00388">
    <property type="entry name" value="HisKA"/>
    <property type="match status" value="1"/>
</dbReference>
<dbReference type="Gene3D" id="3.40.50.2300">
    <property type="match status" value="1"/>
</dbReference>
<keyword evidence="12" id="KW-0067">ATP-binding</keyword>
<keyword evidence="13 18" id="KW-1133">Transmembrane helix</keyword>
<dbReference type="SUPFAM" id="SSF55874">
    <property type="entry name" value="ATPase domain of HSP90 chaperone/DNA topoisomerase II/histidine kinase"/>
    <property type="match status" value="1"/>
</dbReference>
<keyword evidence="14" id="KW-0902">Two-component regulatory system</keyword>
<dbReference type="InterPro" id="IPR001638">
    <property type="entry name" value="Solute-binding_3/MltF_N"/>
</dbReference>
<keyword evidence="5" id="KW-0997">Cell inner membrane</keyword>
<dbReference type="InterPro" id="IPR049870">
    <property type="entry name" value="BvgS-like_periplasmic1"/>
</dbReference>
<evidence type="ECO:0000256" key="14">
    <source>
        <dbReference type="ARBA" id="ARBA00023012"/>
    </source>
</evidence>
<dbReference type="Pfam" id="PF01627">
    <property type="entry name" value="Hpt"/>
    <property type="match status" value="1"/>
</dbReference>
<organism evidence="22">
    <name type="scientific">Enterobacter mori</name>
    <dbReference type="NCBI Taxonomy" id="539813"/>
    <lineage>
        <taxon>Bacteria</taxon>
        <taxon>Pseudomonadati</taxon>
        <taxon>Pseudomonadota</taxon>
        <taxon>Gammaproteobacteria</taxon>
        <taxon>Enterobacterales</taxon>
        <taxon>Enterobacteriaceae</taxon>
        <taxon>Enterobacter</taxon>
    </lineage>
</organism>
<dbReference type="Gene3D" id="1.20.120.160">
    <property type="entry name" value="HPT domain"/>
    <property type="match status" value="1"/>
</dbReference>
<dbReference type="PRINTS" id="PR00344">
    <property type="entry name" value="BCTRLSENSOR"/>
</dbReference>
<reference evidence="22" key="1">
    <citation type="submission" date="2020-09" db="EMBL/GenBank/DDBJ databases">
        <title>First Report of a novel Colistin-Resistant species of Enterobacter cloacae complex Producing MCR-5 isolated from hospital sewage water.</title>
        <authorList>
            <person name="Zhou K."/>
        </authorList>
    </citation>
    <scope>NUCLEOTIDE SEQUENCE [LARGE SCALE GENOMIC DNA]</scope>
    <source>
        <strain evidence="22">HSW1412</strain>
    </source>
</reference>
<dbReference type="Pfam" id="PF00497">
    <property type="entry name" value="SBP_bac_3"/>
    <property type="match status" value="1"/>
</dbReference>
<evidence type="ECO:0000256" key="9">
    <source>
        <dbReference type="ARBA" id="ARBA00022729"/>
    </source>
</evidence>
<evidence type="ECO:0000256" key="11">
    <source>
        <dbReference type="ARBA" id="ARBA00022777"/>
    </source>
</evidence>
<dbReference type="PANTHER" id="PTHR43047">
    <property type="entry name" value="TWO-COMPONENT HISTIDINE PROTEIN KINASE"/>
    <property type="match status" value="1"/>
</dbReference>
<dbReference type="InterPro" id="IPR005467">
    <property type="entry name" value="His_kinase_dom"/>
</dbReference>
<dbReference type="InterPro" id="IPR049871">
    <property type="entry name" value="BvgS-like_periplasmic2"/>
</dbReference>
<keyword evidence="7" id="KW-0808">Transferase</keyword>
<evidence type="ECO:0000256" key="17">
    <source>
        <dbReference type="PROSITE-ProRule" id="PRU00169"/>
    </source>
</evidence>
<dbReference type="InterPro" id="IPR004358">
    <property type="entry name" value="Sig_transdc_His_kin-like_C"/>
</dbReference>
<dbReference type="Gene3D" id="3.30.565.10">
    <property type="entry name" value="Histidine kinase-like ATPase, C-terminal domain"/>
    <property type="match status" value="1"/>
</dbReference>
<gene>
    <name evidence="22" type="ORF">IDM36_04715</name>
</gene>
<feature type="domain" description="Response regulatory" evidence="20">
    <location>
        <begin position="831"/>
        <end position="945"/>
    </location>
</feature>
<evidence type="ECO:0000256" key="4">
    <source>
        <dbReference type="ARBA" id="ARBA00022475"/>
    </source>
</evidence>
<dbReference type="InterPro" id="IPR003661">
    <property type="entry name" value="HisK_dim/P_dom"/>
</dbReference>
<dbReference type="EMBL" id="CP061801">
    <property type="protein sequence ID" value="QPK01442.1"/>
    <property type="molecule type" value="Genomic_DNA"/>
</dbReference>
<dbReference type="CDD" id="cd17546">
    <property type="entry name" value="REC_hyHK_CKI1_RcsC-like"/>
    <property type="match status" value="1"/>
</dbReference>
<dbReference type="InterPro" id="IPR001789">
    <property type="entry name" value="Sig_transdc_resp-reg_receiver"/>
</dbReference>
<dbReference type="PROSITE" id="PS50110">
    <property type="entry name" value="RESPONSE_REGULATORY"/>
    <property type="match status" value="1"/>
</dbReference>
<keyword evidence="6 17" id="KW-0597">Phosphoprotein</keyword>
<comment type="catalytic activity">
    <reaction evidence="1">
        <text>ATP + protein L-histidine = ADP + protein N-phospho-L-histidine.</text>
        <dbReference type="EC" id="2.7.13.3"/>
    </reaction>
</comment>
<dbReference type="Pfam" id="PF00512">
    <property type="entry name" value="HisKA"/>
    <property type="match status" value="1"/>
</dbReference>
<dbReference type="GO" id="GO:0005886">
    <property type="term" value="C:plasma membrane"/>
    <property type="evidence" value="ECO:0007669"/>
    <property type="project" value="UniProtKB-SubCell"/>
</dbReference>
<keyword evidence="4" id="KW-1003">Cell membrane</keyword>
<dbReference type="InterPro" id="IPR036641">
    <property type="entry name" value="HPT_dom_sf"/>
</dbReference>
<keyword evidence="15 18" id="KW-0472">Membrane</keyword>
<dbReference type="Gene3D" id="1.10.287.130">
    <property type="match status" value="1"/>
</dbReference>
<evidence type="ECO:0000256" key="8">
    <source>
        <dbReference type="ARBA" id="ARBA00022692"/>
    </source>
</evidence>
<dbReference type="PROSITE" id="PS50894">
    <property type="entry name" value="HPT"/>
    <property type="match status" value="1"/>
</dbReference>
<evidence type="ECO:0000256" key="1">
    <source>
        <dbReference type="ARBA" id="ARBA00000085"/>
    </source>
</evidence>
<evidence type="ECO:0000256" key="10">
    <source>
        <dbReference type="ARBA" id="ARBA00022741"/>
    </source>
</evidence>
<accession>A0A7T0DXV8</accession>
<dbReference type="SMART" id="SM00062">
    <property type="entry name" value="PBPb"/>
    <property type="match status" value="2"/>
</dbReference>
<dbReference type="PROSITE" id="PS50109">
    <property type="entry name" value="HIS_KIN"/>
    <property type="match status" value="1"/>
</dbReference>
<evidence type="ECO:0000259" key="19">
    <source>
        <dbReference type="PROSITE" id="PS50109"/>
    </source>
</evidence>
<keyword evidence="8 18" id="KW-0812">Transmembrane</keyword>
<evidence type="ECO:0000256" key="5">
    <source>
        <dbReference type="ARBA" id="ARBA00022519"/>
    </source>
</evidence>
<dbReference type="SUPFAM" id="SSF47226">
    <property type="entry name" value="Histidine-containing phosphotransfer domain, HPT domain"/>
    <property type="match status" value="1"/>
</dbReference>
<evidence type="ECO:0000256" key="12">
    <source>
        <dbReference type="ARBA" id="ARBA00022840"/>
    </source>
</evidence>
<dbReference type="GO" id="GO:0009927">
    <property type="term" value="F:histidine phosphotransfer kinase activity"/>
    <property type="evidence" value="ECO:0007669"/>
    <property type="project" value="TreeGrafter"/>
</dbReference>